<reference evidence="1 2" key="1">
    <citation type="journal article" date="2006" name="Science">
        <title>The genome of black cottonwood, Populus trichocarpa (Torr. &amp; Gray).</title>
        <authorList>
            <person name="Tuskan G.A."/>
            <person name="Difazio S."/>
            <person name="Jansson S."/>
            <person name="Bohlmann J."/>
            <person name="Grigoriev I."/>
            <person name="Hellsten U."/>
            <person name="Putnam N."/>
            <person name="Ralph S."/>
            <person name="Rombauts S."/>
            <person name="Salamov A."/>
            <person name="Schein J."/>
            <person name="Sterck L."/>
            <person name="Aerts A."/>
            <person name="Bhalerao R.R."/>
            <person name="Bhalerao R.P."/>
            <person name="Blaudez D."/>
            <person name="Boerjan W."/>
            <person name="Brun A."/>
            <person name="Brunner A."/>
            <person name="Busov V."/>
            <person name="Campbell M."/>
            <person name="Carlson J."/>
            <person name="Chalot M."/>
            <person name="Chapman J."/>
            <person name="Chen G.L."/>
            <person name="Cooper D."/>
            <person name="Coutinho P.M."/>
            <person name="Couturier J."/>
            <person name="Covert S."/>
            <person name="Cronk Q."/>
            <person name="Cunningham R."/>
            <person name="Davis J."/>
            <person name="Degroeve S."/>
            <person name="Dejardin A."/>
            <person name="Depamphilis C."/>
            <person name="Detter J."/>
            <person name="Dirks B."/>
            <person name="Dubchak I."/>
            <person name="Duplessis S."/>
            <person name="Ehlting J."/>
            <person name="Ellis B."/>
            <person name="Gendler K."/>
            <person name="Goodstein D."/>
            <person name="Gribskov M."/>
            <person name="Grimwood J."/>
            <person name="Groover A."/>
            <person name="Gunter L."/>
            <person name="Hamberger B."/>
            <person name="Heinze B."/>
            <person name="Helariutta Y."/>
            <person name="Henrissat B."/>
            <person name="Holligan D."/>
            <person name="Holt R."/>
            <person name="Huang W."/>
            <person name="Islam-Faridi N."/>
            <person name="Jones S."/>
            <person name="Jones-Rhoades M."/>
            <person name="Jorgensen R."/>
            <person name="Joshi C."/>
            <person name="Kangasjarvi J."/>
            <person name="Karlsson J."/>
            <person name="Kelleher C."/>
            <person name="Kirkpatrick R."/>
            <person name="Kirst M."/>
            <person name="Kohler A."/>
            <person name="Kalluri U."/>
            <person name="Larimer F."/>
            <person name="Leebens-Mack J."/>
            <person name="Leple J.C."/>
            <person name="Locascio P."/>
            <person name="Lou Y."/>
            <person name="Lucas S."/>
            <person name="Martin F."/>
            <person name="Montanini B."/>
            <person name="Napoli C."/>
            <person name="Nelson D.R."/>
            <person name="Nelson C."/>
            <person name="Nieminen K."/>
            <person name="Nilsson O."/>
            <person name="Pereda V."/>
            <person name="Peter G."/>
            <person name="Philippe R."/>
            <person name="Pilate G."/>
            <person name="Poliakov A."/>
            <person name="Razumovskaya J."/>
            <person name="Richardson P."/>
            <person name="Rinaldi C."/>
            <person name="Ritland K."/>
            <person name="Rouze P."/>
            <person name="Ryaboy D."/>
            <person name="Schmutz J."/>
            <person name="Schrader J."/>
            <person name="Segerman B."/>
            <person name="Shin H."/>
            <person name="Siddiqui A."/>
            <person name="Sterky F."/>
            <person name="Terry A."/>
            <person name="Tsai C.J."/>
            <person name="Uberbacher E."/>
            <person name="Unneberg P."/>
            <person name="Vahala J."/>
            <person name="Wall K."/>
            <person name="Wessler S."/>
            <person name="Yang G."/>
            <person name="Yin T."/>
            <person name="Douglas C."/>
            <person name="Marra M."/>
            <person name="Sandberg G."/>
            <person name="Van de Peer Y."/>
            <person name="Rokhsar D."/>
        </authorList>
    </citation>
    <scope>NUCLEOTIDE SEQUENCE [LARGE SCALE GENOMIC DNA]</scope>
    <source>
        <strain evidence="2">cv. Nisqually</strain>
    </source>
</reference>
<sequence length="79" mass="8967">MYDGHGKSQLERHCRQGYASGLISLKSEVYTGRVQESNYRSFQPSLSTSSRSFPFLTNWSNFKTLLFGLVQAMPTSPRT</sequence>
<proteinExistence type="predicted"/>
<accession>A0ACC0TNV0</accession>
<keyword evidence="2" id="KW-1185">Reference proteome</keyword>
<gene>
    <name evidence="1" type="ORF">POPTR_001G394701v4</name>
</gene>
<organism evidence="1 2">
    <name type="scientific">Populus trichocarpa</name>
    <name type="common">Western balsam poplar</name>
    <name type="synonym">Populus balsamifera subsp. trichocarpa</name>
    <dbReference type="NCBI Taxonomy" id="3694"/>
    <lineage>
        <taxon>Eukaryota</taxon>
        <taxon>Viridiplantae</taxon>
        <taxon>Streptophyta</taxon>
        <taxon>Embryophyta</taxon>
        <taxon>Tracheophyta</taxon>
        <taxon>Spermatophyta</taxon>
        <taxon>Magnoliopsida</taxon>
        <taxon>eudicotyledons</taxon>
        <taxon>Gunneridae</taxon>
        <taxon>Pentapetalae</taxon>
        <taxon>rosids</taxon>
        <taxon>fabids</taxon>
        <taxon>Malpighiales</taxon>
        <taxon>Salicaceae</taxon>
        <taxon>Saliceae</taxon>
        <taxon>Populus</taxon>
    </lineage>
</organism>
<name>A0ACC0TNV0_POPTR</name>
<evidence type="ECO:0000313" key="2">
    <source>
        <dbReference type="Proteomes" id="UP000006729"/>
    </source>
</evidence>
<protein>
    <submittedName>
        <fullName evidence="1">Uncharacterized protein</fullName>
    </submittedName>
</protein>
<evidence type="ECO:0000313" key="1">
    <source>
        <dbReference type="EMBL" id="KAI9403274.1"/>
    </source>
</evidence>
<dbReference type="EMBL" id="CM009290">
    <property type="protein sequence ID" value="KAI9403274.1"/>
    <property type="molecule type" value="Genomic_DNA"/>
</dbReference>
<dbReference type="Proteomes" id="UP000006729">
    <property type="component" value="Chromosome 1"/>
</dbReference>
<comment type="caution">
    <text evidence="1">The sequence shown here is derived from an EMBL/GenBank/DDBJ whole genome shotgun (WGS) entry which is preliminary data.</text>
</comment>